<dbReference type="RefSeq" id="WP_146621014.1">
    <property type="nucleotide sequence ID" value="NZ_BJCC01000003.1"/>
</dbReference>
<proteinExistence type="predicted"/>
<dbReference type="AlphaFoldDB" id="A0A4P5P4Z4"/>
<keyword evidence="2" id="KW-1185">Reference proteome</keyword>
<organism evidence="1 2">
    <name type="scientific">Enterococcus florum</name>
    <dbReference type="NCBI Taxonomy" id="2480627"/>
    <lineage>
        <taxon>Bacteria</taxon>
        <taxon>Bacillati</taxon>
        <taxon>Bacillota</taxon>
        <taxon>Bacilli</taxon>
        <taxon>Lactobacillales</taxon>
        <taxon>Enterococcaceae</taxon>
        <taxon>Enterococcus</taxon>
    </lineage>
</organism>
<dbReference type="Proteomes" id="UP000290567">
    <property type="component" value="Unassembled WGS sequence"/>
</dbReference>
<name>A0A4P5P4Z4_9ENTE</name>
<comment type="caution">
    <text evidence="1">The sequence shown here is derived from an EMBL/GenBank/DDBJ whole genome shotgun (WGS) entry which is preliminary data.</text>
</comment>
<reference evidence="2" key="1">
    <citation type="submission" date="2019-02" db="EMBL/GenBank/DDBJ databases">
        <title>Draft genome sequence of Enterococcus sp. Gos25-1.</title>
        <authorList>
            <person name="Tanaka N."/>
            <person name="Shiwa Y."/>
            <person name="Fujita N."/>
        </authorList>
    </citation>
    <scope>NUCLEOTIDE SEQUENCE [LARGE SCALE GENOMIC DNA]</scope>
    <source>
        <strain evidence="2">Gos25-1</strain>
    </source>
</reference>
<evidence type="ECO:0000313" key="2">
    <source>
        <dbReference type="Proteomes" id="UP000290567"/>
    </source>
</evidence>
<accession>A0A4P5P4Z4</accession>
<dbReference type="EMBL" id="BJCC01000003">
    <property type="protein sequence ID" value="GCF92506.1"/>
    <property type="molecule type" value="Genomic_DNA"/>
</dbReference>
<protein>
    <submittedName>
        <fullName evidence="1">Uncharacterized protein</fullName>
    </submittedName>
</protein>
<sequence length="366" mass="42480">MFRKKCNNYYPSRKYLQINDLVIDNYEMLQDADLSGGFKVATHEYSFGHGSYSPSRKRQQFSTEQRLSLSIKVNYRKFEREQRKFFKDWVMMNISQSGRVWAIEGNQLLWAFAKVENFSEPYSVERFSLEMDIDLVLYEGIWHKADVRKTFLKPYLACNFLECLDFQEVDECLDCCVGCLQPANDLCTKCMCKCESLDAESSLCEMKWNISQVFNENCEDSYQIIYNCEAGKKIWGEKMLGHKLCKEEACKNLIAGQFYSDTVLETDQVEIILDGNVEDLVIEINGNRMRIKGTYDGKLKLQSSGDIYYQSSECCNWELVDMNNLVIPNGHTFGFFVRHGMNSVVIETNNCCDMTCVYIKVDSITI</sequence>
<gene>
    <name evidence="1" type="ORF">NRIC_03970</name>
</gene>
<evidence type="ECO:0000313" key="1">
    <source>
        <dbReference type="EMBL" id="GCF92506.1"/>
    </source>
</evidence>
<dbReference type="OrthoDB" id="2175428at2"/>